<keyword evidence="4" id="KW-1185">Reference proteome</keyword>
<sequence>MRRAVDEVTSTPTAHAHRLFLPAVVVSMVIMTVILPVVSPAHGGSPESGNDARTRQVTVELRVLYICDNTSAEFCQQPDRSRDAGAEADDCGADPPRVPVLPRGCKDLTPAPDNGNQTTRSGCNTVWASHNTPPDQGRDEPSNDTQEDVSAPPYLCWRLSDGGVVLERNLNLDTPGVLRAHVTYRTIEGTMVDKMRTMDLFQDFTDTDVIVAVGDSVTVQLSALAGEWRKLPVLGYITSYPELRKCVAQQLLYRHPVHTSVPVLTITVVSSALLGMRETAEVSLDVVIEGAVI</sequence>
<evidence type="ECO:0000313" key="4">
    <source>
        <dbReference type="Proteomes" id="UP000271974"/>
    </source>
</evidence>
<protein>
    <submittedName>
        <fullName evidence="3">Uncharacterized protein</fullName>
    </submittedName>
</protein>
<reference evidence="3 4" key="1">
    <citation type="submission" date="2019-01" db="EMBL/GenBank/DDBJ databases">
        <title>A draft genome assembly of the solar-powered sea slug Elysia chlorotica.</title>
        <authorList>
            <person name="Cai H."/>
            <person name="Li Q."/>
            <person name="Fang X."/>
            <person name="Li J."/>
            <person name="Curtis N.E."/>
            <person name="Altenburger A."/>
            <person name="Shibata T."/>
            <person name="Feng M."/>
            <person name="Maeda T."/>
            <person name="Schwartz J.A."/>
            <person name="Shigenobu S."/>
            <person name="Lundholm N."/>
            <person name="Nishiyama T."/>
            <person name="Yang H."/>
            <person name="Hasebe M."/>
            <person name="Li S."/>
            <person name="Pierce S.K."/>
            <person name="Wang J."/>
        </authorList>
    </citation>
    <scope>NUCLEOTIDE SEQUENCE [LARGE SCALE GENOMIC DNA]</scope>
    <source>
        <strain evidence="3">EC2010</strain>
        <tissue evidence="3">Whole organism of an adult</tissue>
    </source>
</reference>
<evidence type="ECO:0000313" key="3">
    <source>
        <dbReference type="EMBL" id="RUS86618.1"/>
    </source>
</evidence>
<dbReference type="OrthoDB" id="6160058at2759"/>
<dbReference type="Proteomes" id="UP000271974">
    <property type="component" value="Unassembled WGS sequence"/>
</dbReference>
<dbReference type="EMBL" id="RQTK01000133">
    <property type="protein sequence ID" value="RUS86618.1"/>
    <property type="molecule type" value="Genomic_DNA"/>
</dbReference>
<comment type="caution">
    <text evidence="3">The sequence shown here is derived from an EMBL/GenBank/DDBJ whole genome shotgun (WGS) entry which is preliminary data.</text>
</comment>
<dbReference type="AlphaFoldDB" id="A0A3S0ZV53"/>
<proteinExistence type="predicted"/>
<feature type="transmembrane region" description="Helical" evidence="2">
    <location>
        <begin position="20"/>
        <end position="38"/>
    </location>
</feature>
<keyword evidence="2" id="KW-1133">Transmembrane helix</keyword>
<keyword evidence="2" id="KW-0472">Membrane</keyword>
<evidence type="ECO:0000256" key="1">
    <source>
        <dbReference type="SAM" id="MobiDB-lite"/>
    </source>
</evidence>
<feature type="compositionally biased region" description="Polar residues" evidence="1">
    <location>
        <begin position="114"/>
        <end position="134"/>
    </location>
</feature>
<feature type="region of interest" description="Disordered" evidence="1">
    <location>
        <begin position="76"/>
        <end position="149"/>
    </location>
</feature>
<evidence type="ECO:0000256" key="2">
    <source>
        <dbReference type="SAM" id="Phobius"/>
    </source>
</evidence>
<keyword evidence="2" id="KW-0812">Transmembrane</keyword>
<gene>
    <name evidence="3" type="ORF">EGW08_005634</name>
</gene>
<name>A0A3S0ZV53_ELYCH</name>
<organism evidence="3 4">
    <name type="scientific">Elysia chlorotica</name>
    <name type="common">Eastern emerald elysia</name>
    <name type="synonym">Sea slug</name>
    <dbReference type="NCBI Taxonomy" id="188477"/>
    <lineage>
        <taxon>Eukaryota</taxon>
        <taxon>Metazoa</taxon>
        <taxon>Spiralia</taxon>
        <taxon>Lophotrochozoa</taxon>
        <taxon>Mollusca</taxon>
        <taxon>Gastropoda</taxon>
        <taxon>Heterobranchia</taxon>
        <taxon>Euthyneura</taxon>
        <taxon>Panpulmonata</taxon>
        <taxon>Sacoglossa</taxon>
        <taxon>Placobranchoidea</taxon>
        <taxon>Plakobranchidae</taxon>
        <taxon>Elysia</taxon>
    </lineage>
</organism>
<accession>A0A3S0ZV53</accession>